<dbReference type="PRINTS" id="PR00032">
    <property type="entry name" value="HTHARAC"/>
</dbReference>
<evidence type="ECO:0000256" key="5">
    <source>
        <dbReference type="SAM" id="MobiDB-lite"/>
    </source>
</evidence>
<dbReference type="SUPFAM" id="SSF46689">
    <property type="entry name" value="Homeodomain-like"/>
    <property type="match status" value="2"/>
</dbReference>
<evidence type="ECO:0000256" key="1">
    <source>
        <dbReference type="ARBA" id="ARBA00023015"/>
    </source>
</evidence>
<accession>A0A9D2JLT9</accession>
<dbReference type="SUPFAM" id="SSF51215">
    <property type="entry name" value="Regulatory protein AraC"/>
    <property type="match status" value="1"/>
</dbReference>
<dbReference type="InterPro" id="IPR020449">
    <property type="entry name" value="Tscrpt_reg_AraC-type_HTH"/>
</dbReference>
<keyword evidence="4" id="KW-0804">Transcription</keyword>
<evidence type="ECO:0000313" key="7">
    <source>
        <dbReference type="EMBL" id="HIZ57432.1"/>
    </source>
</evidence>
<dbReference type="Gene3D" id="1.10.10.60">
    <property type="entry name" value="Homeodomain-like"/>
    <property type="match status" value="2"/>
</dbReference>
<dbReference type="Pfam" id="PF12833">
    <property type="entry name" value="HTH_18"/>
    <property type="match status" value="1"/>
</dbReference>
<dbReference type="PANTHER" id="PTHR46796">
    <property type="entry name" value="HTH-TYPE TRANSCRIPTIONAL ACTIVATOR RHAS-RELATED"/>
    <property type="match status" value="1"/>
</dbReference>
<dbReference type="InterPro" id="IPR009057">
    <property type="entry name" value="Homeodomain-like_sf"/>
</dbReference>
<dbReference type="PROSITE" id="PS00041">
    <property type="entry name" value="HTH_ARAC_FAMILY_1"/>
    <property type="match status" value="1"/>
</dbReference>
<name>A0A9D2JLT9_9FIRM</name>
<keyword evidence="2" id="KW-0238">DNA-binding</keyword>
<evidence type="ECO:0000256" key="3">
    <source>
        <dbReference type="ARBA" id="ARBA00023159"/>
    </source>
</evidence>
<comment type="caution">
    <text evidence="7">The sequence shown here is derived from an EMBL/GenBank/DDBJ whole genome shotgun (WGS) entry which is preliminary data.</text>
</comment>
<dbReference type="EMBL" id="DXBJ01000016">
    <property type="protein sequence ID" value="HIZ57432.1"/>
    <property type="molecule type" value="Genomic_DNA"/>
</dbReference>
<dbReference type="Gene3D" id="2.60.120.10">
    <property type="entry name" value="Jelly Rolls"/>
    <property type="match status" value="1"/>
</dbReference>
<dbReference type="CDD" id="cd02208">
    <property type="entry name" value="cupin_RmlC-like"/>
    <property type="match status" value="1"/>
</dbReference>
<organism evidence="7 8">
    <name type="scientific">Candidatus Faecalibacterium gallistercoris</name>
    <dbReference type="NCBI Taxonomy" id="2838579"/>
    <lineage>
        <taxon>Bacteria</taxon>
        <taxon>Bacillati</taxon>
        <taxon>Bacillota</taxon>
        <taxon>Clostridia</taxon>
        <taxon>Eubacteriales</taxon>
        <taxon>Oscillospiraceae</taxon>
        <taxon>Faecalibacterium</taxon>
    </lineage>
</organism>
<dbReference type="Pfam" id="PF02311">
    <property type="entry name" value="AraC_binding"/>
    <property type="match status" value="1"/>
</dbReference>
<keyword evidence="1" id="KW-0805">Transcription regulation</keyword>
<dbReference type="InterPro" id="IPR014710">
    <property type="entry name" value="RmlC-like_jellyroll"/>
</dbReference>
<evidence type="ECO:0000313" key="8">
    <source>
        <dbReference type="Proteomes" id="UP000824065"/>
    </source>
</evidence>
<dbReference type="GO" id="GO:0043565">
    <property type="term" value="F:sequence-specific DNA binding"/>
    <property type="evidence" value="ECO:0007669"/>
    <property type="project" value="InterPro"/>
</dbReference>
<dbReference type="InterPro" id="IPR050204">
    <property type="entry name" value="AraC_XylS_family_regulators"/>
</dbReference>
<feature type="domain" description="HTH araC/xylS-type" evidence="6">
    <location>
        <begin position="200"/>
        <end position="299"/>
    </location>
</feature>
<proteinExistence type="predicted"/>
<dbReference type="PROSITE" id="PS01124">
    <property type="entry name" value="HTH_ARAC_FAMILY_2"/>
    <property type="match status" value="1"/>
</dbReference>
<reference evidence="7" key="2">
    <citation type="submission" date="2021-04" db="EMBL/GenBank/DDBJ databases">
        <authorList>
            <person name="Gilroy R."/>
        </authorList>
    </citation>
    <scope>NUCLEOTIDE SEQUENCE</scope>
    <source>
        <strain evidence="7">ChiBcec16-3735</strain>
    </source>
</reference>
<gene>
    <name evidence="7" type="ORF">H9725_02430</name>
</gene>
<dbReference type="GO" id="GO:0003700">
    <property type="term" value="F:DNA-binding transcription factor activity"/>
    <property type="evidence" value="ECO:0007669"/>
    <property type="project" value="InterPro"/>
</dbReference>
<dbReference type="Proteomes" id="UP000824065">
    <property type="component" value="Unassembled WGS sequence"/>
</dbReference>
<protein>
    <submittedName>
        <fullName evidence="7">AraC family transcriptional regulator</fullName>
    </submittedName>
</protein>
<sequence length="302" mass="33386">MSLNQCGINPPLDLSPQRRELKPQGTLDFPCAGYAERYAPDPDHSLPWHWHDEFEAIYILSGQLTVETPDASYHLAQGDCIAINTGVLHCANTAASCEIRSVVFSPGLITGGKDTVFAKKYIAPLAGCRAFRAYVFDRQAEAGAIQALVDACDALAAEAAGYEFVVRARLSALCMALCRRFAPDFAAGRARPNQDEERIQRMLTFIQEHYDRPLTLAGIARAAGIGERECLRCFGKTIHVPPMQYLLKYRVMQAADALLARPADSIAQIAAGCGFDNPSNFSQQFRRFYGCSPREYRTRKRG</sequence>
<dbReference type="InterPro" id="IPR018060">
    <property type="entry name" value="HTH_AraC"/>
</dbReference>
<dbReference type="AlphaFoldDB" id="A0A9D2JLT9"/>
<dbReference type="InterPro" id="IPR037923">
    <property type="entry name" value="HTH-like"/>
</dbReference>
<dbReference type="InterPro" id="IPR003313">
    <property type="entry name" value="AraC-bd"/>
</dbReference>
<evidence type="ECO:0000256" key="2">
    <source>
        <dbReference type="ARBA" id="ARBA00023125"/>
    </source>
</evidence>
<keyword evidence="3" id="KW-0010">Activator</keyword>
<evidence type="ECO:0000259" key="6">
    <source>
        <dbReference type="PROSITE" id="PS01124"/>
    </source>
</evidence>
<dbReference type="InterPro" id="IPR018062">
    <property type="entry name" value="HTH_AraC-typ_CS"/>
</dbReference>
<reference evidence="7" key="1">
    <citation type="journal article" date="2021" name="PeerJ">
        <title>Extensive microbial diversity within the chicken gut microbiome revealed by metagenomics and culture.</title>
        <authorList>
            <person name="Gilroy R."/>
            <person name="Ravi A."/>
            <person name="Getino M."/>
            <person name="Pursley I."/>
            <person name="Horton D.L."/>
            <person name="Alikhan N.F."/>
            <person name="Baker D."/>
            <person name="Gharbi K."/>
            <person name="Hall N."/>
            <person name="Watson M."/>
            <person name="Adriaenssens E.M."/>
            <person name="Foster-Nyarko E."/>
            <person name="Jarju S."/>
            <person name="Secka A."/>
            <person name="Antonio M."/>
            <person name="Oren A."/>
            <person name="Chaudhuri R.R."/>
            <person name="La Ragione R."/>
            <person name="Hildebrand F."/>
            <person name="Pallen M.J."/>
        </authorList>
    </citation>
    <scope>NUCLEOTIDE SEQUENCE</scope>
    <source>
        <strain evidence="7">ChiBcec16-3735</strain>
    </source>
</reference>
<feature type="region of interest" description="Disordered" evidence="5">
    <location>
        <begin position="1"/>
        <end position="23"/>
    </location>
</feature>
<dbReference type="SMART" id="SM00342">
    <property type="entry name" value="HTH_ARAC"/>
    <property type="match status" value="1"/>
</dbReference>
<evidence type="ECO:0000256" key="4">
    <source>
        <dbReference type="ARBA" id="ARBA00023163"/>
    </source>
</evidence>